<keyword evidence="2" id="KW-0560">Oxidoreductase</keyword>
<evidence type="ECO:0000256" key="2">
    <source>
        <dbReference type="RuleBase" id="RU000461"/>
    </source>
</evidence>
<dbReference type="InterPro" id="IPR036396">
    <property type="entry name" value="Cyt_P450_sf"/>
</dbReference>
<comment type="similarity">
    <text evidence="1 2">Belongs to the cytochrome P450 family.</text>
</comment>
<dbReference type="Proteomes" id="UP001501265">
    <property type="component" value="Unassembled WGS sequence"/>
</dbReference>
<dbReference type="PRINTS" id="PR00359">
    <property type="entry name" value="BP450"/>
</dbReference>
<evidence type="ECO:0000256" key="1">
    <source>
        <dbReference type="ARBA" id="ARBA00010617"/>
    </source>
</evidence>
<keyword evidence="2" id="KW-0408">Iron</keyword>
<reference evidence="5" key="1">
    <citation type="journal article" date="2019" name="Int. J. Syst. Evol. Microbiol.">
        <title>The Global Catalogue of Microorganisms (GCM) 10K type strain sequencing project: providing services to taxonomists for standard genome sequencing and annotation.</title>
        <authorList>
            <consortium name="The Broad Institute Genomics Platform"/>
            <consortium name="The Broad Institute Genome Sequencing Center for Infectious Disease"/>
            <person name="Wu L."/>
            <person name="Ma J."/>
        </authorList>
    </citation>
    <scope>NUCLEOTIDE SEQUENCE [LARGE SCALE GENOMIC DNA]</scope>
    <source>
        <strain evidence="5">JCM 18081</strain>
    </source>
</reference>
<dbReference type="InterPro" id="IPR001128">
    <property type="entry name" value="Cyt_P450"/>
</dbReference>
<dbReference type="PROSITE" id="PS00086">
    <property type="entry name" value="CYTOCHROME_P450"/>
    <property type="match status" value="1"/>
</dbReference>
<comment type="caution">
    <text evidence="4">The sequence shown here is derived from an EMBL/GenBank/DDBJ whole genome shotgun (WGS) entry which is preliminary data.</text>
</comment>
<accession>A0ABP9BS38</accession>
<protein>
    <submittedName>
        <fullName evidence="4">Cytochrome P450</fullName>
    </submittedName>
</protein>
<dbReference type="PRINTS" id="PR00385">
    <property type="entry name" value="P450"/>
</dbReference>
<dbReference type="RefSeq" id="WP_345619836.1">
    <property type="nucleotide sequence ID" value="NZ_BAABIG010000024.1"/>
</dbReference>
<name>A0ABP9BS38_9ACTN</name>
<keyword evidence="5" id="KW-1185">Reference proteome</keyword>
<sequence length="409" mass="44870">MTNGAPTGHEDETAPALPEFPLTRRCPYRPPSGYDELRARGPVTEVRLPGGRTAWAVTGHAEARRLLADPALSSDHHRPNFPLVQPAMAALKDKDIGLLVGALVRTDPPEHTRQRRMLMSSFTVRRCAALGANIQRLVDERLDAMLAQGPPTDLVTSFALPVASGTICELLGVPYADHAFFEEQARRRFLPGQVVNAFTALADYLDLLIRDKERSPGDGLLDDLVIEQVLPGRLERTELVRYAMSLLLAGHDTSANMIALSVLTLLEHPRQLAALRTDPELFPGAVEELLRYLSIIGSLARVATEDIEIGGRHIRAGDGVLVAGGAANHDATQFERPEELDVHRSARNHIAFGYGMHQCIGQNLARVEMDTALRTLFPRVPTLRLAVPADEVPMNQGLFFGIAELKLTW</sequence>
<dbReference type="InterPro" id="IPR002397">
    <property type="entry name" value="Cyt_P450_B"/>
</dbReference>
<evidence type="ECO:0000256" key="3">
    <source>
        <dbReference type="SAM" id="MobiDB-lite"/>
    </source>
</evidence>
<dbReference type="SUPFAM" id="SSF48264">
    <property type="entry name" value="Cytochrome P450"/>
    <property type="match status" value="1"/>
</dbReference>
<dbReference type="CDD" id="cd11030">
    <property type="entry name" value="CYP105-like"/>
    <property type="match status" value="1"/>
</dbReference>
<dbReference type="PANTHER" id="PTHR46696">
    <property type="entry name" value="P450, PUTATIVE (EUROFUNG)-RELATED"/>
    <property type="match status" value="1"/>
</dbReference>
<evidence type="ECO:0000313" key="4">
    <source>
        <dbReference type="EMBL" id="GAA4798411.1"/>
    </source>
</evidence>
<organism evidence="4 5">
    <name type="scientific">Streptomyces ziwulingensis</name>
    <dbReference type="NCBI Taxonomy" id="1045501"/>
    <lineage>
        <taxon>Bacteria</taxon>
        <taxon>Bacillati</taxon>
        <taxon>Actinomycetota</taxon>
        <taxon>Actinomycetes</taxon>
        <taxon>Kitasatosporales</taxon>
        <taxon>Streptomycetaceae</taxon>
        <taxon>Streptomyces</taxon>
    </lineage>
</organism>
<keyword evidence="2" id="KW-0503">Monooxygenase</keyword>
<feature type="region of interest" description="Disordered" evidence="3">
    <location>
        <begin position="1"/>
        <end position="25"/>
    </location>
</feature>
<evidence type="ECO:0000313" key="5">
    <source>
        <dbReference type="Proteomes" id="UP001501265"/>
    </source>
</evidence>
<dbReference type="InterPro" id="IPR017972">
    <property type="entry name" value="Cyt_P450_CS"/>
</dbReference>
<proteinExistence type="inferred from homology"/>
<dbReference type="Gene3D" id="1.10.630.10">
    <property type="entry name" value="Cytochrome P450"/>
    <property type="match status" value="1"/>
</dbReference>
<dbReference type="Pfam" id="PF00067">
    <property type="entry name" value="p450"/>
    <property type="match status" value="1"/>
</dbReference>
<gene>
    <name evidence="4" type="ORF">GCM10023220_27740</name>
</gene>
<keyword evidence="2" id="KW-0349">Heme</keyword>
<keyword evidence="2" id="KW-0479">Metal-binding</keyword>
<dbReference type="EMBL" id="BAABIG010000024">
    <property type="protein sequence ID" value="GAA4798411.1"/>
    <property type="molecule type" value="Genomic_DNA"/>
</dbReference>
<dbReference type="PANTHER" id="PTHR46696:SF1">
    <property type="entry name" value="CYTOCHROME P450 YJIB-RELATED"/>
    <property type="match status" value="1"/>
</dbReference>